<protein>
    <submittedName>
        <fullName evidence="2">Uncharacterized protein</fullName>
    </submittedName>
</protein>
<accession>A0A090SYM4</accession>
<evidence type="ECO:0000313" key="2">
    <source>
        <dbReference type="EMBL" id="GAL31988.1"/>
    </source>
</evidence>
<keyword evidence="1" id="KW-0812">Transmembrane</keyword>
<sequence length="83" mass="9206">MPNLNLHQLRFFTQDKLLGIVCLAIVATILFVLSSLLYPFELSAQVSNELGTVMQLLSYSAGHQVPNHISDTWSDNTLGDESK</sequence>
<comment type="caution">
    <text evidence="2">The sequence shown here is derived from an EMBL/GenBank/DDBJ whole genome shotgun (WGS) entry which is preliminary data.</text>
</comment>
<keyword evidence="3" id="KW-1185">Reference proteome</keyword>
<reference evidence="2 3" key="1">
    <citation type="submission" date="2014-09" db="EMBL/GenBank/DDBJ databases">
        <title>Vibrio maritimus JCM 19240. (C210) whole genome shotgun sequence.</title>
        <authorList>
            <person name="Sawabe T."/>
            <person name="Meirelles P."/>
            <person name="Nakanishi M."/>
            <person name="Sayaka M."/>
            <person name="Hattori M."/>
            <person name="Ohkuma M."/>
        </authorList>
    </citation>
    <scope>NUCLEOTIDE SEQUENCE [LARGE SCALE GENOMIC DNA]</scope>
    <source>
        <strain evidence="2 3">JCM 19240</strain>
    </source>
</reference>
<dbReference type="EMBL" id="BBMT01000001">
    <property type="protein sequence ID" value="GAL31988.1"/>
    <property type="molecule type" value="Genomic_DNA"/>
</dbReference>
<keyword evidence="1" id="KW-0472">Membrane</keyword>
<dbReference type="AlphaFoldDB" id="A0A090SYM4"/>
<proteinExistence type="predicted"/>
<feature type="transmembrane region" description="Helical" evidence="1">
    <location>
        <begin position="17"/>
        <end position="40"/>
    </location>
</feature>
<organism evidence="2 3">
    <name type="scientific">Vibrio maritimus</name>
    <dbReference type="NCBI Taxonomy" id="990268"/>
    <lineage>
        <taxon>Bacteria</taxon>
        <taxon>Pseudomonadati</taxon>
        <taxon>Pseudomonadota</taxon>
        <taxon>Gammaproteobacteria</taxon>
        <taxon>Vibrionales</taxon>
        <taxon>Vibrionaceae</taxon>
        <taxon>Vibrio</taxon>
    </lineage>
</organism>
<keyword evidence="1" id="KW-1133">Transmembrane helix</keyword>
<reference evidence="2 3" key="2">
    <citation type="submission" date="2014-09" db="EMBL/GenBank/DDBJ databases">
        <authorList>
            <consortium name="NBRP consortium"/>
            <person name="Sawabe T."/>
            <person name="Meirelles P."/>
            <person name="Nakanishi M."/>
            <person name="Sayaka M."/>
            <person name="Hattori M."/>
            <person name="Ohkuma M."/>
        </authorList>
    </citation>
    <scope>NUCLEOTIDE SEQUENCE [LARGE SCALE GENOMIC DNA]</scope>
    <source>
        <strain evidence="2 3">JCM 19240</strain>
    </source>
</reference>
<dbReference type="Proteomes" id="UP000029224">
    <property type="component" value="Unassembled WGS sequence"/>
</dbReference>
<evidence type="ECO:0000313" key="3">
    <source>
        <dbReference type="Proteomes" id="UP000029224"/>
    </source>
</evidence>
<gene>
    <name evidence="2" type="ORF">JCM19240_5419</name>
</gene>
<name>A0A090SYM4_9VIBR</name>
<evidence type="ECO:0000256" key="1">
    <source>
        <dbReference type="SAM" id="Phobius"/>
    </source>
</evidence>